<dbReference type="RefSeq" id="WP_088566054.1">
    <property type="nucleotide sequence ID" value="NZ_CP020946.1"/>
</dbReference>
<accession>A0A1Z3NAX4</accession>
<dbReference type="GO" id="GO:0016787">
    <property type="term" value="F:hydrolase activity"/>
    <property type="evidence" value="ECO:0007669"/>
    <property type="project" value="UniProtKB-KW"/>
</dbReference>
<organism evidence="2 3">
    <name type="scientific">Bdellovibrio bacteriovorus</name>
    <dbReference type="NCBI Taxonomy" id="959"/>
    <lineage>
        <taxon>Bacteria</taxon>
        <taxon>Pseudomonadati</taxon>
        <taxon>Bdellovibrionota</taxon>
        <taxon>Bdellovibrionia</taxon>
        <taxon>Bdellovibrionales</taxon>
        <taxon>Pseudobdellovibrionaceae</taxon>
        <taxon>Bdellovibrio</taxon>
    </lineage>
</organism>
<dbReference type="AlphaFoldDB" id="A0A1Z3NAX4"/>
<dbReference type="EMBL" id="CP020946">
    <property type="protein sequence ID" value="ASD64596.1"/>
    <property type="molecule type" value="Genomic_DNA"/>
</dbReference>
<name>A0A1Z3NAX4_BDEBC</name>
<gene>
    <name evidence="2" type="ORF">B9G79_13950</name>
</gene>
<evidence type="ECO:0000313" key="2">
    <source>
        <dbReference type="EMBL" id="ASD64596.1"/>
    </source>
</evidence>
<protein>
    <submittedName>
        <fullName evidence="2">Alpha/beta hydrolase</fullName>
    </submittedName>
</protein>
<dbReference type="OrthoDB" id="2086224at2"/>
<dbReference type="PANTHER" id="PTHR43798">
    <property type="entry name" value="MONOACYLGLYCEROL LIPASE"/>
    <property type="match status" value="1"/>
</dbReference>
<dbReference type="Gene3D" id="3.40.50.1820">
    <property type="entry name" value="alpha/beta hydrolase"/>
    <property type="match status" value="1"/>
</dbReference>
<reference evidence="2 3" key="1">
    <citation type="submission" date="2017-04" db="EMBL/GenBank/DDBJ databases">
        <title>Whole genome sequence of Bdellovibrio bacteriovorus strain SSB218315.</title>
        <authorList>
            <person name="Oyedara O."/>
            <person name="Rodriguez-Perez M.A."/>
        </authorList>
    </citation>
    <scope>NUCLEOTIDE SEQUENCE [LARGE SCALE GENOMIC DNA]</scope>
    <source>
        <strain evidence="2 3">SSB218315</strain>
    </source>
</reference>
<dbReference type="Pfam" id="PF12697">
    <property type="entry name" value="Abhydrolase_6"/>
    <property type="match status" value="1"/>
</dbReference>
<dbReference type="InterPro" id="IPR000073">
    <property type="entry name" value="AB_hydrolase_1"/>
</dbReference>
<proteinExistence type="predicted"/>
<dbReference type="Proteomes" id="UP000197003">
    <property type="component" value="Chromosome"/>
</dbReference>
<dbReference type="InterPro" id="IPR050266">
    <property type="entry name" value="AB_hydrolase_sf"/>
</dbReference>
<keyword evidence="2" id="KW-0378">Hydrolase</keyword>
<feature type="domain" description="AB hydrolase-1" evidence="1">
    <location>
        <begin position="8"/>
        <end position="224"/>
    </location>
</feature>
<sequence>MTKTLETIVLLPGFLCDERLWAPLVPVFSERYNVRVVDLKHPQNLEAMIEEVGKTADKVFHLVGFSMGGYIAETFATRFPERVLSLSLVAASVGALSEKTRAARLKMVGLLRRGKYNGISEKEMDRYIHPDFLKDPQVVGPIMQMSADFSSEQYINQTLATVDRIDQGAALQELSFPVLIVAAANDRVVPLESLKNRHAQITRSKFQIIDHCGHYVPLEQPAELGKAVLDFVGGQW</sequence>
<dbReference type="PRINTS" id="PR00111">
    <property type="entry name" value="ABHYDROLASE"/>
</dbReference>
<dbReference type="SUPFAM" id="SSF53474">
    <property type="entry name" value="alpha/beta-Hydrolases"/>
    <property type="match status" value="1"/>
</dbReference>
<evidence type="ECO:0000259" key="1">
    <source>
        <dbReference type="Pfam" id="PF12697"/>
    </source>
</evidence>
<evidence type="ECO:0000313" key="3">
    <source>
        <dbReference type="Proteomes" id="UP000197003"/>
    </source>
</evidence>
<dbReference type="InterPro" id="IPR029058">
    <property type="entry name" value="AB_hydrolase_fold"/>
</dbReference>